<name>A0A1Y5PZ70_9GAMM</name>
<feature type="compositionally biased region" description="Basic and acidic residues" evidence="1">
    <location>
        <begin position="1"/>
        <end position="10"/>
    </location>
</feature>
<feature type="region of interest" description="Disordered" evidence="1">
    <location>
        <begin position="1"/>
        <end position="29"/>
    </location>
</feature>
<proteinExistence type="predicted"/>
<dbReference type="EMBL" id="FLTS01000001">
    <property type="protein sequence ID" value="SBV35328.1"/>
    <property type="molecule type" value="Genomic_DNA"/>
</dbReference>
<evidence type="ECO:0000313" key="2">
    <source>
        <dbReference type="EMBL" id="SBV35328.1"/>
    </source>
</evidence>
<sequence>MAIGDWEKQAEASVFPIANHDPNKKARIT</sequence>
<gene>
    <name evidence="2" type="ORF">STPYR_10258</name>
</gene>
<accession>A0A1Y5PZ70</accession>
<reference evidence="2" key="1">
    <citation type="submission" date="2016-03" db="EMBL/GenBank/DDBJ databases">
        <authorList>
            <person name="Ploux O."/>
        </authorList>
    </citation>
    <scope>NUCLEOTIDE SEQUENCE</scope>
    <source>
        <strain evidence="2">UC10</strain>
    </source>
</reference>
<dbReference type="AlphaFoldDB" id="A0A1Y5PZ70"/>
<organism evidence="2">
    <name type="scientific">uncultured Stenotrophomonas sp</name>
    <dbReference type="NCBI Taxonomy" id="165438"/>
    <lineage>
        <taxon>Bacteria</taxon>
        <taxon>Pseudomonadati</taxon>
        <taxon>Pseudomonadota</taxon>
        <taxon>Gammaproteobacteria</taxon>
        <taxon>Lysobacterales</taxon>
        <taxon>Lysobacteraceae</taxon>
        <taxon>Stenotrophomonas</taxon>
        <taxon>environmental samples</taxon>
    </lineage>
</organism>
<evidence type="ECO:0000256" key="1">
    <source>
        <dbReference type="SAM" id="MobiDB-lite"/>
    </source>
</evidence>
<protein>
    <submittedName>
        <fullName evidence="2">Uncharacterized protein</fullName>
    </submittedName>
</protein>